<dbReference type="Proteomes" id="UP001178508">
    <property type="component" value="Chromosome 19"/>
</dbReference>
<dbReference type="AlphaFoldDB" id="A0AAV1HAJ2"/>
<dbReference type="EMBL" id="OY660882">
    <property type="protein sequence ID" value="CAJ1081212.1"/>
    <property type="molecule type" value="Genomic_DNA"/>
</dbReference>
<feature type="compositionally biased region" description="Basic and acidic residues" evidence="1">
    <location>
        <begin position="161"/>
        <end position="171"/>
    </location>
</feature>
<evidence type="ECO:0000256" key="1">
    <source>
        <dbReference type="SAM" id="MobiDB-lite"/>
    </source>
</evidence>
<proteinExistence type="predicted"/>
<gene>
    <name evidence="2" type="ORF">XNOV1_A025466</name>
</gene>
<sequence>MKFSIPTETDTYVLDDTGTEVDEKVFSDILEEKNDILWTVVDTLSVTDDSAASSCTDTLSLSSRSSESDTFLMSLKRHNIDDIFLTSPKRPCIDDGIPKTQKSQHIDDGSSQAKEEHFYDADSNKGYIAWKLKNTQRELSSSSNSGVRRRRSQSSDSSGPELEREVTKEQQLEGDQYVTHTHTLTTSSQEGEIGHATNTFKLL</sequence>
<accession>A0AAV1HAJ2</accession>
<feature type="region of interest" description="Disordered" evidence="1">
    <location>
        <begin position="139"/>
        <end position="176"/>
    </location>
</feature>
<feature type="compositionally biased region" description="Basic and acidic residues" evidence="1">
    <location>
        <begin position="104"/>
        <end position="117"/>
    </location>
</feature>
<reference evidence="2" key="1">
    <citation type="submission" date="2023-08" db="EMBL/GenBank/DDBJ databases">
        <authorList>
            <person name="Alioto T."/>
            <person name="Alioto T."/>
            <person name="Gomez Garrido J."/>
        </authorList>
    </citation>
    <scope>NUCLEOTIDE SEQUENCE</scope>
</reference>
<evidence type="ECO:0000313" key="3">
    <source>
        <dbReference type="Proteomes" id="UP001178508"/>
    </source>
</evidence>
<organism evidence="2 3">
    <name type="scientific">Xyrichtys novacula</name>
    <name type="common">Pearly razorfish</name>
    <name type="synonym">Hemipteronotus novacula</name>
    <dbReference type="NCBI Taxonomy" id="13765"/>
    <lineage>
        <taxon>Eukaryota</taxon>
        <taxon>Metazoa</taxon>
        <taxon>Chordata</taxon>
        <taxon>Craniata</taxon>
        <taxon>Vertebrata</taxon>
        <taxon>Euteleostomi</taxon>
        <taxon>Actinopterygii</taxon>
        <taxon>Neopterygii</taxon>
        <taxon>Teleostei</taxon>
        <taxon>Neoteleostei</taxon>
        <taxon>Acanthomorphata</taxon>
        <taxon>Eupercaria</taxon>
        <taxon>Labriformes</taxon>
        <taxon>Labridae</taxon>
        <taxon>Xyrichtys</taxon>
    </lineage>
</organism>
<name>A0AAV1HAJ2_XYRNO</name>
<evidence type="ECO:0000313" key="2">
    <source>
        <dbReference type="EMBL" id="CAJ1081212.1"/>
    </source>
</evidence>
<protein>
    <submittedName>
        <fullName evidence="2">Uncharacterized protein LOC120555261</fullName>
    </submittedName>
</protein>
<keyword evidence="3" id="KW-1185">Reference proteome</keyword>
<feature type="region of interest" description="Disordered" evidence="1">
    <location>
        <begin position="91"/>
        <end position="117"/>
    </location>
</feature>